<comment type="caution">
    <text evidence="1">The sequence shown here is derived from an EMBL/GenBank/DDBJ whole genome shotgun (WGS) entry which is preliminary data.</text>
</comment>
<dbReference type="EMBL" id="JAWMWG010000004">
    <property type="protein sequence ID" value="MEJ6348857.1"/>
    <property type="molecule type" value="Genomic_DNA"/>
</dbReference>
<organism evidence="1 2">
    <name type="scientific">Holzapfeliella saturejae</name>
    <dbReference type="NCBI Taxonomy" id="3082953"/>
    <lineage>
        <taxon>Bacteria</taxon>
        <taxon>Bacillati</taxon>
        <taxon>Bacillota</taxon>
        <taxon>Bacilli</taxon>
        <taxon>Lactobacillales</taxon>
        <taxon>Lactobacillaceae</taxon>
        <taxon>Holzapfeliella</taxon>
    </lineage>
</organism>
<gene>
    <name evidence="1" type="ORF">R4Y45_06455</name>
</gene>
<keyword evidence="2" id="KW-1185">Reference proteome</keyword>
<dbReference type="RefSeq" id="WP_339970360.1">
    <property type="nucleotide sequence ID" value="NZ_JAWMWG010000004.1"/>
</dbReference>
<reference evidence="1 2" key="1">
    <citation type="submission" date="2023-10" db="EMBL/GenBank/DDBJ databases">
        <title>Holzapfeliella saturejae sp. nov. isolated from Satureja montana flowers.</title>
        <authorList>
            <person name="Alcantara C."/>
            <person name="Zuniga M."/>
            <person name="Landete J.M."/>
            <person name="Monedero V."/>
        </authorList>
    </citation>
    <scope>NUCLEOTIDE SEQUENCE [LARGE SCALE GENOMIC DNA]</scope>
    <source>
        <strain evidence="1 2">He02</strain>
    </source>
</reference>
<accession>A0ABU8SJN2</accession>
<evidence type="ECO:0000313" key="1">
    <source>
        <dbReference type="EMBL" id="MEJ6348857.1"/>
    </source>
</evidence>
<protein>
    <submittedName>
        <fullName evidence="1">Uncharacterized protein</fullName>
    </submittedName>
</protein>
<evidence type="ECO:0000313" key="2">
    <source>
        <dbReference type="Proteomes" id="UP001377804"/>
    </source>
</evidence>
<dbReference type="Proteomes" id="UP001377804">
    <property type="component" value="Unassembled WGS sequence"/>
</dbReference>
<proteinExistence type="predicted"/>
<name>A0ABU8SJN2_9LACO</name>
<sequence>MSNQGDIFVDSEAKVDVILKLLMQHKQSYQLYQQNLQTTFLLAIRQQEEQHA</sequence>